<comment type="cofactor">
    <cofactor evidence="6">
        <name>heme</name>
        <dbReference type="ChEBI" id="CHEBI:30413"/>
    </cofactor>
</comment>
<reference evidence="9" key="1">
    <citation type="submission" date="2024-06" db="EMBL/GenBank/DDBJ databases">
        <authorList>
            <person name="Ryan C."/>
        </authorList>
    </citation>
    <scope>NUCLEOTIDE SEQUENCE [LARGE SCALE GENOMIC DNA]</scope>
</reference>
<reference evidence="8 9" key="2">
    <citation type="submission" date="2024-10" db="EMBL/GenBank/DDBJ databases">
        <authorList>
            <person name="Ryan C."/>
        </authorList>
    </citation>
    <scope>NUCLEOTIDE SEQUENCE [LARGE SCALE GENOMIC DNA]</scope>
</reference>
<dbReference type="Pfam" id="PF00067">
    <property type="entry name" value="p450"/>
    <property type="match status" value="1"/>
</dbReference>
<dbReference type="InterPro" id="IPR036396">
    <property type="entry name" value="Cyt_P450_sf"/>
</dbReference>
<dbReference type="PRINTS" id="PR00463">
    <property type="entry name" value="EP450I"/>
</dbReference>
<accession>A0ABC8X8Z5</accession>
<dbReference type="GO" id="GO:0016709">
    <property type="term" value="F:oxidoreductase activity, acting on paired donors, with incorporation or reduction of molecular oxygen, NAD(P)H as one donor, and incorporation of one atom of oxygen"/>
    <property type="evidence" value="ECO:0007669"/>
    <property type="project" value="UniProtKB-ARBA"/>
</dbReference>
<organism evidence="8 9">
    <name type="scientific">Urochloa decumbens</name>
    <dbReference type="NCBI Taxonomy" id="240449"/>
    <lineage>
        <taxon>Eukaryota</taxon>
        <taxon>Viridiplantae</taxon>
        <taxon>Streptophyta</taxon>
        <taxon>Embryophyta</taxon>
        <taxon>Tracheophyta</taxon>
        <taxon>Spermatophyta</taxon>
        <taxon>Magnoliopsida</taxon>
        <taxon>Liliopsida</taxon>
        <taxon>Poales</taxon>
        <taxon>Poaceae</taxon>
        <taxon>PACMAD clade</taxon>
        <taxon>Panicoideae</taxon>
        <taxon>Panicodae</taxon>
        <taxon>Paniceae</taxon>
        <taxon>Melinidinae</taxon>
        <taxon>Urochloa</taxon>
    </lineage>
</organism>
<evidence type="ECO:0000313" key="9">
    <source>
        <dbReference type="Proteomes" id="UP001497457"/>
    </source>
</evidence>
<evidence type="ECO:0000256" key="5">
    <source>
        <dbReference type="ARBA" id="ARBA00023004"/>
    </source>
</evidence>
<dbReference type="EMBL" id="OZ075124">
    <property type="protein sequence ID" value="CAL4922788.1"/>
    <property type="molecule type" value="Genomic_DNA"/>
</dbReference>
<evidence type="ECO:0000256" key="6">
    <source>
        <dbReference type="PIRSR" id="PIRSR602401-1"/>
    </source>
</evidence>
<keyword evidence="9" id="KW-1185">Reference proteome</keyword>
<name>A0ABC8X8Z5_9POAL</name>
<dbReference type="Gene3D" id="1.10.630.10">
    <property type="entry name" value="Cytochrome P450"/>
    <property type="match status" value="1"/>
</dbReference>
<dbReference type="GO" id="GO:0006952">
    <property type="term" value="P:defense response"/>
    <property type="evidence" value="ECO:0007669"/>
    <property type="project" value="UniProtKB-KW"/>
</dbReference>
<keyword evidence="7" id="KW-0503">Monooxygenase</keyword>
<comment type="similarity">
    <text evidence="1 7">Belongs to the cytochrome P450 family.</text>
</comment>
<evidence type="ECO:0000256" key="7">
    <source>
        <dbReference type="RuleBase" id="RU000461"/>
    </source>
</evidence>
<evidence type="ECO:0000313" key="8">
    <source>
        <dbReference type="EMBL" id="CAL4922788.1"/>
    </source>
</evidence>
<evidence type="ECO:0000256" key="3">
    <source>
        <dbReference type="ARBA" id="ARBA00022821"/>
    </source>
</evidence>
<dbReference type="SUPFAM" id="SSF48264">
    <property type="entry name" value="Cytochrome P450"/>
    <property type="match status" value="1"/>
</dbReference>
<dbReference type="Proteomes" id="UP001497457">
    <property type="component" value="Chromosome 14rd"/>
</dbReference>
<keyword evidence="5 6" id="KW-0408">Iron</keyword>
<dbReference type="InterPro" id="IPR002401">
    <property type="entry name" value="Cyt_P450_E_grp-I"/>
</dbReference>
<protein>
    <recommendedName>
        <fullName evidence="10">Cytochrome P450</fullName>
    </recommendedName>
</protein>
<dbReference type="PANTHER" id="PTHR47950">
    <property type="entry name" value="CYTOCHROME P450, FAMILY 76, SUBFAMILY C, POLYPEPTIDE 5-RELATED"/>
    <property type="match status" value="1"/>
</dbReference>
<dbReference type="CDD" id="cd11073">
    <property type="entry name" value="CYP76-like"/>
    <property type="match status" value="1"/>
</dbReference>
<dbReference type="PROSITE" id="PS00086">
    <property type="entry name" value="CYTOCHROME_P450"/>
    <property type="match status" value="1"/>
</dbReference>
<sequence length="558" mass="60244">MEHEAARLLWATLAAVSLLSYLYLASLRRRHGSARPLPPGPRPLPVIGNALDLRGGHLHHTLARLARAHGPVMRLQLGPVPAVAISSRDAAREALTRHDRRLSGRYVVDAVRARGWADRSLLNMASSDPLWKLQRGILASHVFSPRSLAEARGVRERKVRDLVGHFRARAGTVVDFGRVLYGGMINLVSSAFFSVDVVVDVVGGDDAGGSDSAAAAHGIREHVESIADLMTRANVSDLAPFLRPLDLQGRRRAAARHLGEIYRVVDGIIERRLAENAAAGDKKHGDFLQVLLDQMSAGKIDRGTVKAIVFEVFVTGGDTITITVEWAVAELLRNPGTMAKLRAEIKEALGDKQSVEEPDVAALPYLQAVVKEAMRLHPVAPLLVPHKAVEDGVEVCGYAVPKGSTVFFNVWAIMRDPALWDDPDEFSPERFLVGGRAAEMGSKGKDFEFIPFGSGRRQCPGMPGIGSPAVDCRVHLPLHVAPGTRGARVAAAAADCRGSESGMPMAERVVPHVLASLLHAFEWRLPEGMTAEQLDVSERFTTGNVLAVPLKAVPVAIT</sequence>
<keyword evidence="4 7" id="KW-0560">Oxidoreductase</keyword>
<dbReference type="InterPro" id="IPR001128">
    <property type="entry name" value="Cyt_P450"/>
</dbReference>
<dbReference type="PRINTS" id="PR00385">
    <property type="entry name" value="P450"/>
</dbReference>
<keyword evidence="2 6" id="KW-0479">Metal-binding</keyword>
<proteinExistence type="inferred from homology"/>
<evidence type="ECO:0000256" key="1">
    <source>
        <dbReference type="ARBA" id="ARBA00010617"/>
    </source>
</evidence>
<dbReference type="PANTHER" id="PTHR47950:SF48">
    <property type="entry name" value="CYTOCHROME P450 FAMILY PROTEIN, EXPRESSED"/>
    <property type="match status" value="1"/>
</dbReference>
<evidence type="ECO:0000256" key="4">
    <source>
        <dbReference type="ARBA" id="ARBA00023002"/>
    </source>
</evidence>
<keyword evidence="3" id="KW-0611">Plant defense</keyword>
<feature type="binding site" description="axial binding residue" evidence="6">
    <location>
        <position position="459"/>
    </location>
    <ligand>
        <name>heme</name>
        <dbReference type="ChEBI" id="CHEBI:30413"/>
    </ligand>
    <ligandPart>
        <name>Fe</name>
        <dbReference type="ChEBI" id="CHEBI:18248"/>
    </ligandPart>
</feature>
<evidence type="ECO:0008006" key="10">
    <source>
        <dbReference type="Google" id="ProtNLM"/>
    </source>
</evidence>
<keyword evidence="6 7" id="KW-0349">Heme</keyword>
<gene>
    <name evidence="8" type="ORF">URODEC1_LOCUS21916</name>
</gene>
<dbReference type="FunFam" id="1.10.630.10:FF:000007">
    <property type="entry name" value="Cytochrome P450 76C4"/>
    <property type="match status" value="1"/>
</dbReference>
<dbReference type="GO" id="GO:0051502">
    <property type="term" value="P:diterpene phytoalexin biosynthetic process"/>
    <property type="evidence" value="ECO:0007669"/>
    <property type="project" value="UniProtKB-ARBA"/>
</dbReference>
<dbReference type="GO" id="GO:0046872">
    <property type="term" value="F:metal ion binding"/>
    <property type="evidence" value="ECO:0007669"/>
    <property type="project" value="UniProtKB-KW"/>
</dbReference>
<dbReference type="AlphaFoldDB" id="A0ABC8X8Z5"/>
<dbReference type="InterPro" id="IPR017972">
    <property type="entry name" value="Cyt_P450_CS"/>
</dbReference>
<evidence type="ECO:0000256" key="2">
    <source>
        <dbReference type="ARBA" id="ARBA00022723"/>
    </source>
</evidence>